<dbReference type="SMART" id="SM00421">
    <property type="entry name" value="HTH_LUXR"/>
    <property type="match status" value="1"/>
</dbReference>
<dbReference type="AlphaFoldDB" id="A0A0J6QRU8"/>
<accession>A0A0J6QRU8</accession>
<dbReference type="RefSeq" id="WP_048430925.1">
    <property type="nucleotide sequence ID" value="NZ_AP024145.1"/>
</dbReference>
<evidence type="ECO:0000313" key="3">
    <source>
        <dbReference type="EMBL" id="KMO11519.1"/>
    </source>
</evidence>
<organism evidence="2 5">
    <name type="scientific">Methylobacterium indicum</name>
    <dbReference type="NCBI Taxonomy" id="1775910"/>
    <lineage>
        <taxon>Bacteria</taxon>
        <taxon>Pseudomonadati</taxon>
        <taxon>Pseudomonadota</taxon>
        <taxon>Alphaproteobacteria</taxon>
        <taxon>Hyphomicrobiales</taxon>
        <taxon>Methylobacteriaceae</taxon>
        <taxon>Methylobacterium</taxon>
    </lineage>
</organism>
<evidence type="ECO:0000313" key="4">
    <source>
        <dbReference type="Proteomes" id="UP000036471"/>
    </source>
</evidence>
<dbReference type="InterPro" id="IPR036388">
    <property type="entry name" value="WH-like_DNA-bd_sf"/>
</dbReference>
<evidence type="ECO:0000313" key="2">
    <source>
        <dbReference type="EMBL" id="BCM82988.1"/>
    </source>
</evidence>
<dbReference type="KEGG" id="mind:mvi_14490"/>
<protein>
    <submittedName>
        <fullName evidence="2">Transcriptional regulator</fullName>
    </submittedName>
</protein>
<dbReference type="EMBL" id="JTHG01000401">
    <property type="protein sequence ID" value="KMO11519.1"/>
    <property type="molecule type" value="Genomic_DNA"/>
</dbReference>
<sequence>MGPTDDTLRRLDDSLGEAALDPSRWGAVLGHVSTLVGGDGAMLLQSHRRIPGVPCTPEVDELVAAYFRYGWHLNDLRTRAVPRVMRGEVVTDLDILTTEEIDRAPYYNDLLRPHGYSWFAVAGFRAGAEHWAVSVQRKTRRGPFEAAGVRPLGGLMRRLGEAAALSEALGRAALDGTLGGLDQIAQAALALDATGRVVGANTRAEALFDAAFRVVGGSLRVADPRARDEIAALAEALQHRSSPPAGLVLVPRRDRRPLILRALPLAEAARSPFLNARALLLVTDLEADRRPDPGLLAQAFGLTAAEARLAALLTGGASLEEAAGTLGIAVETGRSQLKAVFAKTGTGRQGALISLLGAPGLR</sequence>
<reference evidence="2" key="2">
    <citation type="submission" date="2020-11" db="EMBL/GenBank/DDBJ databases">
        <title>Complete genome sequence of a novel pathogenic Methylobacterium strain isolated from rice in Vietnam.</title>
        <authorList>
            <person name="Lai K."/>
            <person name="Okazaki S."/>
            <person name="Higashi K."/>
            <person name="Mori H."/>
            <person name="Toyoda A."/>
            <person name="Kurokawa K."/>
        </authorList>
    </citation>
    <scope>NUCLEOTIDE SEQUENCE</scope>
    <source>
        <strain evidence="2">VL1</strain>
    </source>
</reference>
<dbReference type="SUPFAM" id="SSF46894">
    <property type="entry name" value="C-terminal effector domain of the bipartite response regulators"/>
    <property type="match status" value="1"/>
</dbReference>
<reference evidence="3 4" key="1">
    <citation type="submission" date="2014-11" db="EMBL/GenBank/DDBJ databases">
        <title>Comparative genomics of Methylobacterium species.</title>
        <authorList>
            <person name="Chaudhry V."/>
            <person name="Patil P.B."/>
        </authorList>
    </citation>
    <scope>NUCLEOTIDE SEQUENCE [LARGE SCALE GENOMIC DNA]</scope>
    <source>
        <strain evidence="3 4">SE3.6</strain>
    </source>
</reference>
<dbReference type="Gene3D" id="1.10.10.10">
    <property type="entry name" value="Winged helix-like DNA-binding domain superfamily/Winged helix DNA-binding domain"/>
    <property type="match status" value="1"/>
</dbReference>
<evidence type="ECO:0000313" key="5">
    <source>
        <dbReference type="Proteomes" id="UP000663508"/>
    </source>
</evidence>
<dbReference type="Proteomes" id="UP000663508">
    <property type="component" value="Chromosome"/>
</dbReference>
<dbReference type="InterPro" id="IPR000792">
    <property type="entry name" value="Tscrpt_reg_LuxR_C"/>
</dbReference>
<dbReference type="InterPro" id="IPR016032">
    <property type="entry name" value="Sig_transdc_resp-reg_C-effctor"/>
</dbReference>
<dbReference type="GO" id="GO:0003677">
    <property type="term" value="F:DNA binding"/>
    <property type="evidence" value="ECO:0007669"/>
    <property type="project" value="InterPro"/>
</dbReference>
<dbReference type="EMBL" id="AP024145">
    <property type="protein sequence ID" value="BCM82988.1"/>
    <property type="molecule type" value="Genomic_DNA"/>
</dbReference>
<keyword evidence="4" id="KW-1185">Reference proteome</keyword>
<name>A0A0J6QRU8_9HYPH</name>
<dbReference type="GO" id="GO:0006355">
    <property type="term" value="P:regulation of DNA-templated transcription"/>
    <property type="evidence" value="ECO:0007669"/>
    <property type="project" value="InterPro"/>
</dbReference>
<evidence type="ECO:0000259" key="1">
    <source>
        <dbReference type="SMART" id="SM00421"/>
    </source>
</evidence>
<feature type="domain" description="HTH luxR-type" evidence="1">
    <location>
        <begin position="299"/>
        <end position="356"/>
    </location>
</feature>
<gene>
    <name evidence="2" type="ORF">mvi_14490</name>
    <name evidence="3" type="ORF">QR79_29900</name>
</gene>
<dbReference type="Proteomes" id="UP000036471">
    <property type="component" value="Unassembled WGS sequence"/>
</dbReference>
<proteinExistence type="predicted"/>